<gene>
    <name evidence="2" type="ORF">CP959_06400</name>
</gene>
<dbReference type="Pfam" id="PF04956">
    <property type="entry name" value="TrbC"/>
    <property type="match status" value="1"/>
</dbReference>
<evidence type="ECO:0000313" key="3">
    <source>
        <dbReference type="Proteomes" id="UP000290580"/>
    </source>
</evidence>
<name>A0ABY0EK02_9BACT</name>
<keyword evidence="1" id="KW-0472">Membrane</keyword>
<evidence type="ECO:0000313" key="2">
    <source>
        <dbReference type="EMBL" id="RXI25927.1"/>
    </source>
</evidence>
<reference evidence="2 3" key="1">
    <citation type="submission" date="2017-09" db="EMBL/GenBank/DDBJ databases">
        <title>Genomics of the genus Arcobacter.</title>
        <authorList>
            <person name="Perez-Cataluna A."/>
            <person name="Figueras M.J."/>
            <person name="Salas-Masso N."/>
        </authorList>
    </citation>
    <scope>NUCLEOTIDE SEQUENCE [LARGE SCALE GENOMIC DNA]</scope>
    <source>
        <strain evidence="2 3">LMG 6621</strain>
    </source>
</reference>
<evidence type="ECO:0000256" key="1">
    <source>
        <dbReference type="SAM" id="Phobius"/>
    </source>
</evidence>
<feature type="transmembrane region" description="Helical" evidence="1">
    <location>
        <begin position="50"/>
        <end position="70"/>
    </location>
</feature>
<dbReference type="EMBL" id="NXIC01000003">
    <property type="protein sequence ID" value="RXI25927.1"/>
    <property type="molecule type" value="Genomic_DNA"/>
</dbReference>
<keyword evidence="3" id="KW-1185">Reference proteome</keyword>
<comment type="caution">
    <text evidence="2">The sequence shown here is derived from an EMBL/GenBank/DDBJ whole genome shotgun (WGS) entry which is preliminary data.</text>
</comment>
<sequence>MKEKTMNKYFFIFAFLFLYIAPDLYANSALFSSVNSKATELQNGLNTLGIVIITIVVMIASIGAIMGTFSKFTALKIIAGGIVFGAAPALANWLLS</sequence>
<dbReference type="InterPro" id="IPR007039">
    <property type="entry name" value="TrbC/VirB2"/>
</dbReference>
<feature type="transmembrane region" description="Helical" evidence="1">
    <location>
        <begin position="77"/>
        <end position="95"/>
    </location>
</feature>
<organism evidence="2 3">
    <name type="scientific">Aliarcobacter skirrowii CCUG 10374</name>
    <dbReference type="NCBI Taxonomy" id="1032239"/>
    <lineage>
        <taxon>Bacteria</taxon>
        <taxon>Pseudomonadati</taxon>
        <taxon>Campylobacterota</taxon>
        <taxon>Epsilonproteobacteria</taxon>
        <taxon>Campylobacterales</taxon>
        <taxon>Arcobacteraceae</taxon>
        <taxon>Aliarcobacter</taxon>
    </lineage>
</organism>
<proteinExistence type="predicted"/>
<accession>A0ABY0EK02</accession>
<dbReference type="Proteomes" id="UP000290580">
    <property type="component" value="Unassembled WGS sequence"/>
</dbReference>
<evidence type="ECO:0008006" key="4">
    <source>
        <dbReference type="Google" id="ProtNLM"/>
    </source>
</evidence>
<protein>
    <recommendedName>
        <fullName evidence="4">TrbC/VirB2 family protein</fullName>
    </recommendedName>
</protein>
<keyword evidence="1" id="KW-0812">Transmembrane</keyword>
<keyword evidence="1" id="KW-1133">Transmembrane helix</keyword>